<keyword evidence="4" id="KW-0326">Glycosidase</keyword>
<accession>A0ABQ2F1T7</accession>
<proteinExistence type="inferred from homology"/>
<dbReference type="SUPFAM" id="SSF74650">
    <property type="entry name" value="Galactose mutarotase-like"/>
    <property type="match status" value="1"/>
</dbReference>
<dbReference type="InterPro" id="IPR054723">
    <property type="entry name" value="Ams1-like_N"/>
</dbReference>
<dbReference type="Gene3D" id="2.70.98.30">
    <property type="entry name" value="Golgi alpha-mannosidase II, domain 4"/>
    <property type="match status" value="1"/>
</dbReference>
<dbReference type="SUPFAM" id="SSF88688">
    <property type="entry name" value="Families 57/38 glycoside transferase middle domain"/>
    <property type="match status" value="1"/>
</dbReference>
<dbReference type="Gene3D" id="1.20.1270.50">
    <property type="entry name" value="Glycoside hydrolase family 38, central domain"/>
    <property type="match status" value="1"/>
</dbReference>
<evidence type="ECO:0000313" key="6">
    <source>
        <dbReference type="EMBL" id="GGK33635.1"/>
    </source>
</evidence>
<evidence type="ECO:0000259" key="5">
    <source>
        <dbReference type="SMART" id="SM00872"/>
    </source>
</evidence>
<evidence type="ECO:0000256" key="3">
    <source>
        <dbReference type="ARBA" id="ARBA00022801"/>
    </source>
</evidence>
<dbReference type="Pfam" id="PF09261">
    <property type="entry name" value="Alpha-mann_mid"/>
    <property type="match status" value="1"/>
</dbReference>
<protein>
    <submittedName>
        <fullName evidence="6">Alpha-mannosidase</fullName>
    </submittedName>
</protein>
<sequence>MTPRNSALTLKQQLDRLTNRLHELAGWRDHAQLPIQEVKFSDVTGKTSTLAVGQGWPSRAFPVSLTFSISIPPEWAGQCVMLHADPGGEALVELDGRAIGGLNPFHRDHLLLTRAAGGETLQLRILASPKGLFGTPERTPALRALRLYVPDHDVGAVYEDLLASLDGAAQLIAMNRDPIAARVLDLLDEAFALIPLERHDSGTYLARLSWGTAERTRLGGLWDEYNFEQPAPAPYPDGWRAQLSAARDVLREGREQLLLSYPAEGQLALSGHAHIDLAWLWPLSETRHKVKRTFSTVLSLMDEYPDFTFNQSMGQLYEFLLEEAPDLFSTVQKRVQEGRWDLVGGMWVEPDGNLISGESWARQLLHGQRFFEQHFGKRASVCWLPDTFGYSANLPQFLQQGEIRYFFTTKLYWSETNPFPYDLYHWEAIDGTRVLAHQFYNPAEGYNGDIKALDLAETWKAFRGKRWHDESLLSFGYGDGGGGPTRHMLDRYERLKRFPGLPGLHMTRIEDFYARVDGSRLPVWVGEQYLELHRGTYTTQGRVKALNRRLEHVLPEAEAACALATRLTGARYPREELYGLWKVLLRNQFHDILPGSSVRAVYDVAHQELDETLARGEALRDAALLALSRRVQGEGDVAWNLSLTERECRGVWVPPLGYARVPAGEQAGVADGLTLDNEHLRVVVNEDGTLGSVWHKSEGREALGPEEDGSIRGNQLWAYVDVPRAWEAWDVDASYAREGEEVLASDRPRRLDEHQIRVDRTLGNSRVTQTYVLRPGMRRVDIVTGAQWTGRRTFLRALTRANVRTMHATFESAYGAVERTTHMNTSWDAAQFESPGHRWADVSEGGFGLSLLNDSKYGHSVHGDVLGLSLLRGPVYPDPGADEGEHRFTYSLFPHAGDWRGQGMAGTVGQATDLNAPLTVVSAPAGPAGEWPESGSLLTVEAGAGVQLGVLKLAEDADKLLLRVYDAHGSRGELRAVMPEVRGWQAANFLEEARGVTQERWTYTPYRVVTLREV</sequence>
<dbReference type="InterPro" id="IPR011330">
    <property type="entry name" value="Glyco_hydro/deAcase_b/a-brl"/>
</dbReference>
<dbReference type="InterPro" id="IPR000602">
    <property type="entry name" value="Glyco_hydro_38_N"/>
</dbReference>
<dbReference type="SUPFAM" id="SSF88713">
    <property type="entry name" value="Glycoside hydrolase/deacetylase"/>
    <property type="match status" value="1"/>
</dbReference>
<dbReference type="RefSeq" id="WP_189010182.1">
    <property type="nucleotide sequence ID" value="NZ_BMPP01000013.1"/>
</dbReference>
<dbReference type="SMART" id="SM00872">
    <property type="entry name" value="Alpha-mann_mid"/>
    <property type="match status" value="1"/>
</dbReference>
<dbReference type="InterPro" id="IPR011682">
    <property type="entry name" value="Glyco_hydro_38_C"/>
</dbReference>
<dbReference type="CDD" id="cd10789">
    <property type="entry name" value="GH38N_AMII_ER_cytosolic"/>
    <property type="match status" value="1"/>
</dbReference>
<keyword evidence="2" id="KW-0479">Metal-binding</keyword>
<dbReference type="PANTHER" id="PTHR46017:SF1">
    <property type="entry name" value="ALPHA-MANNOSIDASE 2C1"/>
    <property type="match status" value="1"/>
</dbReference>
<keyword evidence="3" id="KW-0378">Hydrolase</keyword>
<dbReference type="Pfam" id="PF01074">
    <property type="entry name" value="Glyco_hydro_38N"/>
    <property type="match status" value="1"/>
</dbReference>
<comment type="similarity">
    <text evidence="1">Belongs to the glycosyl hydrolase 38 family.</text>
</comment>
<evidence type="ECO:0000313" key="7">
    <source>
        <dbReference type="Proteomes" id="UP000647587"/>
    </source>
</evidence>
<dbReference type="Proteomes" id="UP000647587">
    <property type="component" value="Unassembled WGS sequence"/>
</dbReference>
<evidence type="ECO:0000256" key="1">
    <source>
        <dbReference type="ARBA" id="ARBA00009792"/>
    </source>
</evidence>
<keyword evidence="7" id="KW-1185">Reference proteome</keyword>
<reference evidence="7" key="1">
    <citation type="journal article" date="2019" name="Int. J. Syst. Evol. Microbiol.">
        <title>The Global Catalogue of Microorganisms (GCM) 10K type strain sequencing project: providing services to taxonomists for standard genome sequencing and annotation.</title>
        <authorList>
            <consortium name="The Broad Institute Genomics Platform"/>
            <consortium name="The Broad Institute Genome Sequencing Center for Infectious Disease"/>
            <person name="Wu L."/>
            <person name="Ma J."/>
        </authorList>
    </citation>
    <scope>NUCLEOTIDE SEQUENCE [LARGE SCALE GENOMIC DNA]</scope>
    <source>
        <strain evidence="7">JCM 30331</strain>
    </source>
</reference>
<dbReference type="InterPro" id="IPR011013">
    <property type="entry name" value="Gal_mutarotase_sf_dom"/>
</dbReference>
<dbReference type="Pfam" id="PF22907">
    <property type="entry name" value="Ams1-like_1st"/>
    <property type="match status" value="1"/>
</dbReference>
<feature type="domain" description="Glycoside hydrolase family 38 central" evidence="5">
    <location>
        <begin position="531"/>
        <end position="609"/>
    </location>
</feature>
<dbReference type="InterPro" id="IPR037094">
    <property type="entry name" value="Glyco_hydro_38_cen_sf"/>
</dbReference>
<gene>
    <name evidence="6" type="ORF">GCM10008955_29600</name>
</gene>
<name>A0ABQ2F1T7_9DEIO</name>
<comment type="caution">
    <text evidence="6">The sequence shown here is derived from an EMBL/GenBank/DDBJ whole genome shotgun (WGS) entry which is preliminary data.</text>
</comment>
<evidence type="ECO:0000256" key="4">
    <source>
        <dbReference type="ARBA" id="ARBA00023295"/>
    </source>
</evidence>
<dbReference type="EMBL" id="BMPP01000013">
    <property type="protein sequence ID" value="GGK33635.1"/>
    <property type="molecule type" value="Genomic_DNA"/>
</dbReference>
<dbReference type="InterPro" id="IPR027291">
    <property type="entry name" value="Glyco_hydro_38_N_sf"/>
</dbReference>
<dbReference type="InterPro" id="IPR028995">
    <property type="entry name" value="Glyco_hydro_57/38_cen_sf"/>
</dbReference>
<dbReference type="Pfam" id="PF07748">
    <property type="entry name" value="Glyco_hydro_38C"/>
    <property type="match status" value="1"/>
</dbReference>
<evidence type="ECO:0000256" key="2">
    <source>
        <dbReference type="ARBA" id="ARBA00022723"/>
    </source>
</evidence>
<dbReference type="InterPro" id="IPR015341">
    <property type="entry name" value="Glyco_hydro_38_cen"/>
</dbReference>
<organism evidence="6 7">
    <name type="scientific">Deinococcus malanensis</name>
    <dbReference type="NCBI Taxonomy" id="1706855"/>
    <lineage>
        <taxon>Bacteria</taxon>
        <taxon>Thermotogati</taxon>
        <taxon>Deinococcota</taxon>
        <taxon>Deinococci</taxon>
        <taxon>Deinococcales</taxon>
        <taxon>Deinococcaceae</taxon>
        <taxon>Deinococcus</taxon>
    </lineage>
</organism>
<dbReference type="Gene3D" id="3.20.110.10">
    <property type="entry name" value="Glycoside hydrolase 38, N terminal domain"/>
    <property type="match status" value="1"/>
</dbReference>
<dbReference type="PANTHER" id="PTHR46017">
    <property type="entry name" value="ALPHA-MANNOSIDASE 2C1"/>
    <property type="match status" value="1"/>
</dbReference>